<evidence type="ECO:0000313" key="2">
    <source>
        <dbReference type="Proteomes" id="UP000007015"/>
    </source>
</evidence>
<proteinExistence type="predicted"/>
<dbReference type="EMBL" id="CM000135">
    <property type="protein sequence ID" value="EEC66488.1"/>
    <property type="molecule type" value="Genomic_DNA"/>
</dbReference>
<dbReference type="Proteomes" id="UP000007015">
    <property type="component" value="Chromosome 10"/>
</dbReference>
<dbReference type="HOGENOM" id="CLU_1112826_0_0_1"/>
<evidence type="ECO:0000313" key="1">
    <source>
        <dbReference type="EMBL" id="EEC66488.1"/>
    </source>
</evidence>
<dbReference type="Gramene" id="BGIOSGA032444-TA">
    <property type="protein sequence ID" value="BGIOSGA032444-PA"/>
    <property type="gene ID" value="BGIOSGA032444"/>
</dbReference>
<reference evidence="1 2" key="1">
    <citation type="journal article" date="2005" name="PLoS Biol.">
        <title>The genomes of Oryza sativa: a history of duplications.</title>
        <authorList>
            <person name="Yu J."/>
            <person name="Wang J."/>
            <person name="Lin W."/>
            <person name="Li S."/>
            <person name="Li H."/>
            <person name="Zhou J."/>
            <person name="Ni P."/>
            <person name="Dong W."/>
            <person name="Hu S."/>
            <person name="Zeng C."/>
            <person name="Zhang J."/>
            <person name="Zhang Y."/>
            <person name="Li R."/>
            <person name="Xu Z."/>
            <person name="Li S."/>
            <person name="Li X."/>
            <person name="Zheng H."/>
            <person name="Cong L."/>
            <person name="Lin L."/>
            <person name="Yin J."/>
            <person name="Geng J."/>
            <person name="Li G."/>
            <person name="Shi J."/>
            <person name="Liu J."/>
            <person name="Lv H."/>
            <person name="Li J."/>
            <person name="Wang J."/>
            <person name="Deng Y."/>
            <person name="Ran L."/>
            <person name="Shi X."/>
            <person name="Wang X."/>
            <person name="Wu Q."/>
            <person name="Li C."/>
            <person name="Ren X."/>
            <person name="Wang J."/>
            <person name="Wang X."/>
            <person name="Li D."/>
            <person name="Liu D."/>
            <person name="Zhang X."/>
            <person name="Ji Z."/>
            <person name="Zhao W."/>
            <person name="Sun Y."/>
            <person name="Zhang Z."/>
            <person name="Bao J."/>
            <person name="Han Y."/>
            <person name="Dong L."/>
            <person name="Ji J."/>
            <person name="Chen P."/>
            <person name="Wu S."/>
            <person name="Liu J."/>
            <person name="Xiao Y."/>
            <person name="Bu D."/>
            <person name="Tan J."/>
            <person name="Yang L."/>
            <person name="Ye C."/>
            <person name="Zhang J."/>
            <person name="Xu J."/>
            <person name="Zhou Y."/>
            <person name="Yu Y."/>
            <person name="Zhang B."/>
            <person name="Zhuang S."/>
            <person name="Wei H."/>
            <person name="Liu B."/>
            <person name="Lei M."/>
            <person name="Yu H."/>
            <person name="Li Y."/>
            <person name="Xu H."/>
            <person name="Wei S."/>
            <person name="He X."/>
            <person name="Fang L."/>
            <person name="Zhang Z."/>
            <person name="Zhang Y."/>
            <person name="Huang X."/>
            <person name="Su Z."/>
            <person name="Tong W."/>
            <person name="Li J."/>
            <person name="Tong Z."/>
            <person name="Li S."/>
            <person name="Ye J."/>
            <person name="Wang L."/>
            <person name="Fang L."/>
            <person name="Lei T."/>
            <person name="Chen C."/>
            <person name="Chen H."/>
            <person name="Xu Z."/>
            <person name="Li H."/>
            <person name="Huang H."/>
            <person name="Zhang F."/>
            <person name="Xu H."/>
            <person name="Li N."/>
            <person name="Zhao C."/>
            <person name="Li S."/>
            <person name="Dong L."/>
            <person name="Huang Y."/>
            <person name="Li L."/>
            <person name="Xi Y."/>
            <person name="Qi Q."/>
            <person name="Li W."/>
            <person name="Zhang B."/>
            <person name="Hu W."/>
            <person name="Zhang Y."/>
            <person name="Tian X."/>
            <person name="Jiao Y."/>
            <person name="Liang X."/>
            <person name="Jin J."/>
            <person name="Gao L."/>
            <person name="Zheng W."/>
            <person name="Hao B."/>
            <person name="Liu S."/>
            <person name="Wang W."/>
            <person name="Yuan L."/>
            <person name="Cao M."/>
            <person name="McDermott J."/>
            <person name="Samudrala R."/>
            <person name="Wang J."/>
            <person name="Wong G.K."/>
            <person name="Yang H."/>
        </authorList>
    </citation>
    <scope>NUCLEOTIDE SEQUENCE [LARGE SCALE GENOMIC DNA]</scope>
    <source>
        <strain evidence="2">cv. 93-11</strain>
    </source>
</reference>
<protein>
    <submittedName>
        <fullName evidence="1">Uncharacterized protein</fullName>
    </submittedName>
</protein>
<gene>
    <name evidence="1" type="ORF">OsI_32582</name>
</gene>
<sequence>MRGKGGRLEMVAEMELQCSPGTTEAQTGTVKPAVALPVLGEEGVGWRPTKGAAAVAEAAGVGARRRALGGGRQRAPWRLQRPQAWARGGGHRRPAHVLAEPRVAGRTARHRQVGSEVEDEVDLLVVVVAHRVVVMHPDGDVAAGEEVAAILPVPLACPTSSLDGGPPPRLLLDDGPLTPSPKIRKRGPLASSIASLAWWSSLWLGLTANAAIGGDEAAGFSAATSIFQGLGDVIDGGRRWMCGDVGEGGG</sequence>
<organism evidence="1 2">
    <name type="scientific">Oryza sativa subsp. indica</name>
    <name type="common">Rice</name>
    <dbReference type="NCBI Taxonomy" id="39946"/>
    <lineage>
        <taxon>Eukaryota</taxon>
        <taxon>Viridiplantae</taxon>
        <taxon>Streptophyta</taxon>
        <taxon>Embryophyta</taxon>
        <taxon>Tracheophyta</taxon>
        <taxon>Spermatophyta</taxon>
        <taxon>Magnoliopsida</taxon>
        <taxon>Liliopsida</taxon>
        <taxon>Poales</taxon>
        <taxon>Poaceae</taxon>
        <taxon>BOP clade</taxon>
        <taxon>Oryzoideae</taxon>
        <taxon>Oryzeae</taxon>
        <taxon>Oryzinae</taxon>
        <taxon>Oryza</taxon>
        <taxon>Oryza sativa</taxon>
    </lineage>
</organism>
<name>B8BFH3_ORYSI</name>
<dbReference type="AlphaFoldDB" id="B8BFH3"/>
<accession>B8BFH3</accession>
<keyword evidence="2" id="KW-1185">Reference proteome</keyword>